<keyword evidence="10" id="KW-0472">Membrane</keyword>
<keyword evidence="4" id="KW-0813">Transport</keyword>
<evidence type="ECO:0000256" key="2">
    <source>
        <dbReference type="ARBA" id="ARBA00008531"/>
    </source>
</evidence>
<evidence type="ECO:0000256" key="6">
    <source>
        <dbReference type="ARBA" id="ARBA00022741"/>
    </source>
</evidence>
<dbReference type="CDD" id="cd17873">
    <property type="entry name" value="FlhF"/>
    <property type="match status" value="1"/>
</dbReference>
<evidence type="ECO:0000256" key="12">
    <source>
        <dbReference type="ARBA" id="ARBA00025337"/>
    </source>
</evidence>
<comment type="subcellular location">
    <subcellularLocation>
        <location evidence="1">Cell membrane</location>
        <topology evidence="1">Peripheral membrane protein</topology>
        <orientation evidence="1">Cytoplasmic side</orientation>
    </subcellularLocation>
</comment>
<dbReference type="SUPFAM" id="SSF52540">
    <property type="entry name" value="P-loop containing nucleoside triphosphate hydrolases"/>
    <property type="match status" value="1"/>
</dbReference>
<sequence>MRVKRYLVDTMPEAMEKIRVDLGMDAVILNSKPVKSGGFFGMFSKQQIEVIAAVDERASQREDVGFSAADRPKDVSSKPQTQTGTYTAQQAYRRPTVPRPAVEKPTSTAVEQPTWEQPVTAEQAKQVLREETAVTLEQHVPRQRAVEEASIKREASTIGQNDVLANEVRDMRQMFQKLLVNDLSQQLPQAIQDVRKRLLEQEVTEELTAEIVRQLMAKPAPGNEWTKEEAQVGCHRIISELMKPRTEASAKLDRNVQYAFFFGPTGVGKTTTIAKLAANSMLKEKRKIGFITADTYRMAAIEQLKTYANILNVPMEVVFSPKEMQQAMERLSDCDLIFVDTAGRNFRNDEYVQGIRELVEQGTNSMNYLVLSLSTKYNDMKAIIDNFGEVPVKHVIFTKADETQSFGSIVNVCQNTNLDLSYITTGQNVPDDIALATPDMVAAMIMGE</sequence>
<keyword evidence="11" id="KW-1006">Bacterial flagellum protein export</keyword>
<keyword evidence="9" id="KW-0342">GTP-binding</keyword>
<dbReference type="RefSeq" id="WP_049738788.1">
    <property type="nucleotide sequence ID" value="NZ_BJON01000015.1"/>
</dbReference>
<dbReference type="Gene3D" id="3.40.50.300">
    <property type="entry name" value="P-loop containing nucleotide triphosphate hydrolases"/>
    <property type="match status" value="1"/>
</dbReference>
<dbReference type="EMBL" id="BJON01000015">
    <property type="protein sequence ID" value="GED70222.1"/>
    <property type="molecule type" value="Genomic_DNA"/>
</dbReference>
<dbReference type="Proteomes" id="UP000036834">
    <property type="component" value="Unassembled WGS sequence"/>
</dbReference>
<dbReference type="NCBIfam" id="TIGR03499">
    <property type="entry name" value="FlhF"/>
    <property type="match status" value="1"/>
</dbReference>
<evidence type="ECO:0000256" key="11">
    <source>
        <dbReference type="ARBA" id="ARBA00023225"/>
    </source>
</evidence>
<evidence type="ECO:0000313" key="19">
    <source>
        <dbReference type="Proteomes" id="UP000319578"/>
    </source>
</evidence>
<reference evidence="17" key="2">
    <citation type="submission" date="2015-07" db="EMBL/GenBank/DDBJ databases">
        <title>MeaNS - Measles Nucleotide Surveillance Program.</title>
        <authorList>
            <person name="Tran T."/>
            <person name="Druce J."/>
        </authorList>
    </citation>
    <scope>NUCLEOTIDE SEQUENCE</scope>
    <source>
        <strain evidence="17">DSM 9887</strain>
    </source>
</reference>
<evidence type="ECO:0000256" key="9">
    <source>
        <dbReference type="ARBA" id="ARBA00023134"/>
    </source>
</evidence>
<evidence type="ECO:0000313" key="16">
    <source>
        <dbReference type="EMBL" id="GED70222.1"/>
    </source>
</evidence>
<dbReference type="Gene3D" id="1.20.120.1380">
    <property type="entry name" value="Flagellar FlhF biosynthesis protein, N domain"/>
    <property type="match status" value="1"/>
</dbReference>
<dbReference type="OrthoDB" id="9778554at2"/>
<comment type="caution">
    <text evidence="17">The sequence shown here is derived from an EMBL/GenBank/DDBJ whole genome shotgun (WGS) entry which is preliminary data.</text>
</comment>
<accession>A0A0K9YVR6</accession>
<feature type="region of interest" description="Disordered" evidence="14">
    <location>
        <begin position="62"/>
        <end position="118"/>
    </location>
</feature>
<dbReference type="STRING" id="54915.ADS79_12935"/>
<keyword evidence="7" id="KW-1005">Bacterial flagellum biogenesis</keyword>
<dbReference type="FunFam" id="3.40.50.300:FF:000695">
    <property type="entry name" value="Flagellar biosynthesis regulator FlhF"/>
    <property type="match status" value="1"/>
</dbReference>
<feature type="compositionally biased region" description="Basic and acidic residues" evidence="14">
    <location>
        <begin position="62"/>
        <end position="76"/>
    </location>
</feature>
<dbReference type="InterPro" id="IPR000897">
    <property type="entry name" value="SRP54_GTPase_dom"/>
</dbReference>
<keyword evidence="17" id="KW-0969">Cilium</keyword>
<reference evidence="18" key="1">
    <citation type="submission" date="2015-07" db="EMBL/GenBank/DDBJ databases">
        <title>Genome sequencing project for genomic taxonomy and phylogenomics of Bacillus-like bacteria.</title>
        <authorList>
            <person name="Liu B."/>
            <person name="Wang J."/>
            <person name="Zhu Y."/>
            <person name="Liu G."/>
            <person name="Chen Q."/>
            <person name="Chen Z."/>
            <person name="Lan J."/>
            <person name="Che J."/>
            <person name="Ge C."/>
            <person name="Shi H."/>
            <person name="Pan Z."/>
            <person name="Liu X."/>
        </authorList>
    </citation>
    <scope>NUCLEOTIDE SEQUENCE [LARGE SCALE GENOMIC DNA]</scope>
    <source>
        <strain evidence="18">DSM 9887</strain>
    </source>
</reference>
<dbReference type="AlphaFoldDB" id="A0A0K9YVR6"/>
<comment type="function">
    <text evidence="12">Necessary for flagellar biosynthesis. May be involved in translocation of the flagellum.</text>
</comment>
<evidence type="ECO:0000256" key="4">
    <source>
        <dbReference type="ARBA" id="ARBA00022448"/>
    </source>
</evidence>
<dbReference type="GO" id="GO:0003924">
    <property type="term" value="F:GTPase activity"/>
    <property type="evidence" value="ECO:0007669"/>
    <property type="project" value="UniProtKB-UniRule"/>
</dbReference>
<organism evidence="17 18">
    <name type="scientific">Brevibacillus reuszeri</name>
    <dbReference type="NCBI Taxonomy" id="54915"/>
    <lineage>
        <taxon>Bacteria</taxon>
        <taxon>Bacillati</taxon>
        <taxon>Bacillota</taxon>
        <taxon>Bacilli</taxon>
        <taxon>Bacillales</taxon>
        <taxon>Paenibacillaceae</taxon>
        <taxon>Brevibacillus</taxon>
    </lineage>
</organism>
<feature type="compositionally biased region" description="Low complexity" evidence="14">
    <location>
        <begin position="80"/>
        <end position="92"/>
    </location>
</feature>
<dbReference type="GO" id="GO:0005047">
    <property type="term" value="F:signal recognition particle binding"/>
    <property type="evidence" value="ECO:0007669"/>
    <property type="project" value="TreeGrafter"/>
</dbReference>
<evidence type="ECO:0000256" key="3">
    <source>
        <dbReference type="ARBA" id="ARBA00014919"/>
    </source>
</evidence>
<dbReference type="PATRIC" id="fig|54915.3.peg.1575"/>
<dbReference type="GO" id="GO:0006614">
    <property type="term" value="P:SRP-dependent cotranslational protein targeting to membrane"/>
    <property type="evidence" value="ECO:0007669"/>
    <property type="project" value="UniProtKB-UniRule"/>
</dbReference>
<keyword evidence="17" id="KW-0282">Flagellum</keyword>
<dbReference type="InterPro" id="IPR020006">
    <property type="entry name" value="FlhF"/>
</dbReference>
<dbReference type="EMBL" id="LGIQ01000007">
    <property type="protein sequence ID" value="KNB72742.1"/>
    <property type="molecule type" value="Genomic_DNA"/>
</dbReference>
<dbReference type="InterPro" id="IPR047040">
    <property type="entry name" value="FlhF__GTPase_dom"/>
</dbReference>
<dbReference type="GO" id="GO:0044781">
    <property type="term" value="P:bacterial-type flagellum organization"/>
    <property type="evidence" value="ECO:0007669"/>
    <property type="project" value="UniProtKB-UniRule"/>
</dbReference>
<comment type="similarity">
    <text evidence="2">Belongs to the GTP-binding SRP family.</text>
</comment>
<evidence type="ECO:0000256" key="8">
    <source>
        <dbReference type="ARBA" id="ARBA00022927"/>
    </source>
</evidence>
<evidence type="ECO:0000256" key="10">
    <source>
        <dbReference type="ARBA" id="ARBA00023136"/>
    </source>
</evidence>
<evidence type="ECO:0000259" key="15">
    <source>
        <dbReference type="SMART" id="SM00962"/>
    </source>
</evidence>
<evidence type="ECO:0000313" key="17">
    <source>
        <dbReference type="EMBL" id="KNB72742.1"/>
    </source>
</evidence>
<keyword evidence="17" id="KW-0966">Cell projection</keyword>
<dbReference type="Proteomes" id="UP000319578">
    <property type="component" value="Unassembled WGS sequence"/>
</dbReference>
<dbReference type="GO" id="GO:0005525">
    <property type="term" value="F:GTP binding"/>
    <property type="evidence" value="ECO:0007669"/>
    <property type="project" value="UniProtKB-UniRule"/>
</dbReference>
<dbReference type="PANTHER" id="PTHR43134">
    <property type="entry name" value="SIGNAL RECOGNITION PARTICLE RECEPTOR SUBUNIT ALPHA"/>
    <property type="match status" value="1"/>
</dbReference>
<protein>
    <recommendedName>
        <fullName evidence="3 13">Flagellar biosynthesis protein FlhF</fullName>
    </recommendedName>
</protein>
<evidence type="ECO:0000256" key="13">
    <source>
        <dbReference type="NCBIfam" id="TIGR03499"/>
    </source>
</evidence>
<proteinExistence type="inferred from homology"/>
<evidence type="ECO:0000256" key="1">
    <source>
        <dbReference type="ARBA" id="ARBA00004413"/>
    </source>
</evidence>
<keyword evidence="8" id="KW-0653">Protein transport</keyword>
<dbReference type="PANTHER" id="PTHR43134:SF3">
    <property type="entry name" value="FLAGELLAR BIOSYNTHESIS PROTEIN FLHF"/>
    <property type="match status" value="1"/>
</dbReference>
<evidence type="ECO:0000256" key="14">
    <source>
        <dbReference type="SAM" id="MobiDB-lite"/>
    </source>
</evidence>
<evidence type="ECO:0000256" key="5">
    <source>
        <dbReference type="ARBA" id="ARBA00022475"/>
    </source>
</evidence>
<dbReference type="SMART" id="SM00962">
    <property type="entry name" value="SRP54"/>
    <property type="match status" value="1"/>
</dbReference>
<dbReference type="Pfam" id="PF00448">
    <property type="entry name" value="SRP54"/>
    <property type="match status" value="1"/>
</dbReference>
<keyword evidence="6" id="KW-0547">Nucleotide-binding</keyword>
<name>A0A0K9YVR6_9BACL</name>
<evidence type="ECO:0000313" key="18">
    <source>
        <dbReference type="Proteomes" id="UP000036834"/>
    </source>
</evidence>
<evidence type="ECO:0000256" key="7">
    <source>
        <dbReference type="ARBA" id="ARBA00022795"/>
    </source>
</evidence>
<dbReference type="InterPro" id="IPR027417">
    <property type="entry name" value="P-loop_NTPase"/>
</dbReference>
<keyword evidence="19" id="KW-1185">Reference proteome</keyword>
<dbReference type="GO" id="GO:0005886">
    <property type="term" value="C:plasma membrane"/>
    <property type="evidence" value="ECO:0007669"/>
    <property type="project" value="UniProtKB-SubCell"/>
</dbReference>
<feature type="domain" description="SRP54-type proteins GTP-binding" evidence="15">
    <location>
        <begin position="256"/>
        <end position="447"/>
    </location>
</feature>
<reference evidence="16 19" key="3">
    <citation type="submission" date="2019-06" db="EMBL/GenBank/DDBJ databases">
        <title>Whole genome shotgun sequence of Brevibacillus reuszeri NBRC 15719.</title>
        <authorList>
            <person name="Hosoyama A."/>
            <person name="Uohara A."/>
            <person name="Ohji S."/>
            <person name="Ichikawa N."/>
        </authorList>
    </citation>
    <scope>NUCLEOTIDE SEQUENCE [LARGE SCALE GENOMIC DNA]</scope>
    <source>
        <strain evidence="16 19">NBRC 15719</strain>
    </source>
</reference>
<dbReference type="GO" id="GO:0015031">
    <property type="term" value="P:protein transport"/>
    <property type="evidence" value="ECO:0007669"/>
    <property type="project" value="UniProtKB-KW"/>
</dbReference>
<feature type="compositionally biased region" description="Polar residues" evidence="14">
    <location>
        <begin position="105"/>
        <end position="117"/>
    </location>
</feature>
<gene>
    <name evidence="16" type="primary">flhF</name>
    <name evidence="17" type="ORF">ADS79_12935</name>
    <name evidence="16" type="ORF">BRE01_39240</name>
</gene>
<keyword evidence="5" id="KW-1003">Cell membrane</keyword>